<dbReference type="RefSeq" id="WP_008485390.1">
    <property type="nucleotide sequence ID" value="NZ_AMRI01000019.1"/>
</dbReference>
<evidence type="ECO:0000256" key="3">
    <source>
        <dbReference type="ARBA" id="ARBA00022829"/>
    </source>
</evidence>
<dbReference type="Gene3D" id="1.10.10.10">
    <property type="entry name" value="Winged helix-like DNA-binding domain superfamily/Winged helix DNA-binding domain"/>
    <property type="match status" value="2"/>
</dbReference>
<dbReference type="SUPFAM" id="SSF46785">
    <property type="entry name" value="Winged helix' DNA-binding domain"/>
    <property type="match status" value="2"/>
</dbReference>
<keyword evidence="2" id="KW-0132">Cell division</keyword>
<comment type="caution">
    <text evidence="5">The sequence shown here is derived from an EMBL/GenBank/DDBJ whole genome shotgun (WGS) entry which is preliminary data.</text>
</comment>
<dbReference type="PANTHER" id="PTHR34298:SF2">
    <property type="entry name" value="SEGREGATION AND CONDENSATION PROTEIN B"/>
    <property type="match status" value="1"/>
</dbReference>
<keyword evidence="6" id="KW-1185">Reference proteome</keyword>
<dbReference type="Pfam" id="PF04079">
    <property type="entry name" value="SMC_ScpB"/>
    <property type="match status" value="1"/>
</dbReference>
<organism evidence="5 6">
    <name type="scientific">Gallaecimonas xiamenensis 3-C-1</name>
    <dbReference type="NCBI Taxonomy" id="745411"/>
    <lineage>
        <taxon>Bacteria</taxon>
        <taxon>Pseudomonadati</taxon>
        <taxon>Pseudomonadota</taxon>
        <taxon>Gammaproteobacteria</taxon>
        <taxon>Enterobacterales</taxon>
        <taxon>Gallaecimonadaceae</taxon>
        <taxon>Gallaecimonas</taxon>
    </lineage>
</organism>
<evidence type="ECO:0000256" key="4">
    <source>
        <dbReference type="ARBA" id="ARBA00023306"/>
    </source>
</evidence>
<dbReference type="GO" id="GO:0051301">
    <property type="term" value="P:cell division"/>
    <property type="evidence" value="ECO:0007669"/>
    <property type="project" value="UniProtKB-KW"/>
</dbReference>
<gene>
    <name evidence="5" type="ORF">B3C1_13124</name>
</gene>
<reference evidence="5 6" key="1">
    <citation type="journal article" date="2012" name="J. Bacteriol.">
        <title>Genome Sequence of Gallaecimonas xiamenensis Type Strain 3-C-1.</title>
        <authorList>
            <person name="Lai Q."/>
            <person name="Wang L."/>
            <person name="Wang W."/>
            <person name="Shao Z."/>
        </authorList>
    </citation>
    <scope>NUCLEOTIDE SEQUENCE [LARGE SCALE GENOMIC DNA]</scope>
    <source>
        <strain evidence="5 6">3-C-1</strain>
    </source>
</reference>
<dbReference type="PANTHER" id="PTHR34298">
    <property type="entry name" value="SEGREGATION AND CONDENSATION PROTEIN B"/>
    <property type="match status" value="1"/>
</dbReference>
<protein>
    <recommendedName>
        <fullName evidence="7">Segregation and condensation protein B</fullName>
    </recommendedName>
</protein>
<dbReference type="PATRIC" id="fig|745411.4.peg.2584"/>
<dbReference type="AlphaFoldDB" id="K2JK48"/>
<sequence length="188" mass="21116">MAKISDEQLKQVLEAALLVAGRPMSPQELLDSVFQGYTISRPKLVQALKALELDYRPRGIHLVEVASGWRFQADDALSPLLSRLWVEKAPKYSRATLETLALIAYRQPVTRGEIEEVRGVAVSTQIIRSLEERGWIKVVGTKEVPGRPSLFGTTRQFLDDMNLKSLSNLPELMEMTNPAERLEEATND</sequence>
<dbReference type="STRING" id="745411.B3C1_13124"/>
<dbReference type="eggNOG" id="COG1386">
    <property type="taxonomic scope" value="Bacteria"/>
</dbReference>
<keyword evidence="4" id="KW-0131">Cell cycle</keyword>
<dbReference type="InterPro" id="IPR005234">
    <property type="entry name" value="ScpB_csome_segregation"/>
</dbReference>
<dbReference type="EMBL" id="AMRI01000019">
    <property type="protein sequence ID" value="EKE70939.1"/>
    <property type="molecule type" value="Genomic_DNA"/>
</dbReference>
<keyword evidence="1" id="KW-0963">Cytoplasm</keyword>
<evidence type="ECO:0008006" key="7">
    <source>
        <dbReference type="Google" id="ProtNLM"/>
    </source>
</evidence>
<dbReference type="InterPro" id="IPR036390">
    <property type="entry name" value="WH_DNA-bd_sf"/>
</dbReference>
<evidence type="ECO:0000313" key="5">
    <source>
        <dbReference type="EMBL" id="EKE70939.1"/>
    </source>
</evidence>
<dbReference type="GO" id="GO:0051304">
    <property type="term" value="P:chromosome separation"/>
    <property type="evidence" value="ECO:0007669"/>
    <property type="project" value="InterPro"/>
</dbReference>
<evidence type="ECO:0000313" key="6">
    <source>
        <dbReference type="Proteomes" id="UP000006755"/>
    </source>
</evidence>
<evidence type="ECO:0000256" key="2">
    <source>
        <dbReference type="ARBA" id="ARBA00022618"/>
    </source>
</evidence>
<dbReference type="OrthoDB" id="9806226at2"/>
<dbReference type="InterPro" id="IPR036388">
    <property type="entry name" value="WH-like_DNA-bd_sf"/>
</dbReference>
<dbReference type="PIRSF" id="PIRSF019345">
    <property type="entry name" value="ScpB"/>
    <property type="match status" value="1"/>
</dbReference>
<evidence type="ECO:0000256" key="1">
    <source>
        <dbReference type="ARBA" id="ARBA00022490"/>
    </source>
</evidence>
<dbReference type="NCBIfam" id="TIGR00281">
    <property type="entry name" value="SMC-Scp complex subunit ScpB"/>
    <property type="match status" value="1"/>
</dbReference>
<name>K2JK48_9GAMM</name>
<keyword evidence="3" id="KW-0159">Chromosome partition</keyword>
<dbReference type="Proteomes" id="UP000006755">
    <property type="component" value="Unassembled WGS sequence"/>
</dbReference>
<proteinExistence type="predicted"/>
<accession>K2JK48</accession>